<feature type="domain" description="Endoplasmic reticulum vesicle transporter N-terminal" evidence="9">
    <location>
        <begin position="13"/>
        <end position="99"/>
    </location>
</feature>
<feature type="domain" description="Endoplasmic reticulum vesicle transporter C-terminal" evidence="8">
    <location>
        <begin position="168"/>
        <end position="241"/>
    </location>
</feature>
<dbReference type="OrthoDB" id="5541786at2759"/>
<comment type="caution">
    <text evidence="7">Lacks conserved residue(s) required for the propagation of feature annotation.</text>
</comment>
<comment type="function">
    <text evidence="7">Plays a role in transport between endoplasmic reticulum and Golgi.</text>
</comment>
<dbReference type="GO" id="GO:0005789">
    <property type="term" value="C:endoplasmic reticulum membrane"/>
    <property type="evidence" value="ECO:0007669"/>
    <property type="project" value="UniProtKB-SubCell"/>
</dbReference>
<protein>
    <recommendedName>
        <fullName evidence="7">Endoplasmic reticulum-Golgi intermediate compartment protein</fullName>
    </recommendedName>
</protein>
<evidence type="ECO:0000313" key="11">
    <source>
        <dbReference type="Proteomes" id="UP000770717"/>
    </source>
</evidence>
<sequence length="271" mass="30576">MRRLNRRKTLNLVKELDAFPKVPDSYVITSASRGTVSLLAFSIMAVLTILEFLVYRDTWMRYDYEVDKDFSSKLRLNIDITVAMKCQYVGADVLDLAETMVTSAEGLVYEPVIFELSPQQQQWQRMLQQIQNRLQEEASLQDLLFKSAMRSSITALPPREDSPTELPSACRIHGHLDINKVAGNFHITVGKAIPHPRGHAHLAALVSHDSYNFSHRIDHLSFGEVLPGIINPLDGTEKIAKESKCPPLLYSPIYGKTVAQQVSGIHQSYKK</sequence>
<keyword evidence="6 7" id="KW-0472">Membrane</keyword>
<organism evidence="10 11">
    <name type="scientific">Eleutherodactylus coqui</name>
    <name type="common">Puerto Rican coqui</name>
    <dbReference type="NCBI Taxonomy" id="57060"/>
    <lineage>
        <taxon>Eukaryota</taxon>
        <taxon>Metazoa</taxon>
        <taxon>Chordata</taxon>
        <taxon>Craniata</taxon>
        <taxon>Vertebrata</taxon>
        <taxon>Euteleostomi</taxon>
        <taxon>Amphibia</taxon>
        <taxon>Batrachia</taxon>
        <taxon>Anura</taxon>
        <taxon>Neobatrachia</taxon>
        <taxon>Hyloidea</taxon>
        <taxon>Eleutherodactylidae</taxon>
        <taxon>Eleutherodactylinae</taxon>
        <taxon>Eleutherodactylus</taxon>
        <taxon>Eleutherodactylus</taxon>
    </lineage>
</organism>
<dbReference type="Pfam" id="PF13850">
    <property type="entry name" value="ERGIC_N"/>
    <property type="match status" value="1"/>
</dbReference>
<dbReference type="GO" id="GO:0030134">
    <property type="term" value="C:COPII-coated ER to Golgi transport vesicle"/>
    <property type="evidence" value="ECO:0007669"/>
    <property type="project" value="TreeGrafter"/>
</dbReference>
<dbReference type="GO" id="GO:0000139">
    <property type="term" value="C:Golgi membrane"/>
    <property type="evidence" value="ECO:0007669"/>
    <property type="project" value="UniProtKB-SubCell"/>
</dbReference>
<keyword evidence="3 7" id="KW-0812">Transmembrane</keyword>
<evidence type="ECO:0000256" key="7">
    <source>
        <dbReference type="RuleBase" id="RU369013"/>
    </source>
</evidence>
<dbReference type="Pfam" id="PF07970">
    <property type="entry name" value="COPIIcoated_ERV"/>
    <property type="match status" value="1"/>
</dbReference>
<accession>A0A8J6EJ67</accession>
<dbReference type="InterPro" id="IPR045888">
    <property type="entry name" value="Erv"/>
</dbReference>
<dbReference type="InterPro" id="IPR039542">
    <property type="entry name" value="Erv_N"/>
</dbReference>
<evidence type="ECO:0000256" key="3">
    <source>
        <dbReference type="ARBA" id="ARBA00022692"/>
    </source>
</evidence>
<evidence type="ECO:0000256" key="4">
    <source>
        <dbReference type="ARBA" id="ARBA00022892"/>
    </source>
</evidence>
<keyword evidence="5 7" id="KW-1133">Transmembrane helix</keyword>
<evidence type="ECO:0000256" key="1">
    <source>
        <dbReference type="ARBA" id="ARBA00004457"/>
    </source>
</evidence>
<dbReference type="Proteomes" id="UP000770717">
    <property type="component" value="Unassembled WGS sequence"/>
</dbReference>
<keyword evidence="7" id="KW-0813">Transport</keyword>
<dbReference type="AlphaFoldDB" id="A0A8J6EJ67"/>
<evidence type="ECO:0000256" key="5">
    <source>
        <dbReference type="ARBA" id="ARBA00022989"/>
    </source>
</evidence>
<comment type="similarity">
    <text evidence="2 7">Belongs to the ERGIC family.</text>
</comment>
<evidence type="ECO:0000259" key="9">
    <source>
        <dbReference type="Pfam" id="PF13850"/>
    </source>
</evidence>
<dbReference type="InterPro" id="IPR012936">
    <property type="entry name" value="Erv_C"/>
</dbReference>
<evidence type="ECO:0000256" key="2">
    <source>
        <dbReference type="ARBA" id="ARBA00005648"/>
    </source>
</evidence>
<evidence type="ECO:0000259" key="8">
    <source>
        <dbReference type="Pfam" id="PF07970"/>
    </source>
</evidence>
<dbReference type="EMBL" id="WNTK01000397">
    <property type="protein sequence ID" value="KAG9469921.1"/>
    <property type="molecule type" value="Genomic_DNA"/>
</dbReference>
<evidence type="ECO:0000313" key="10">
    <source>
        <dbReference type="EMBL" id="KAG9469920.1"/>
    </source>
</evidence>
<dbReference type="GO" id="GO:0033116">
    <property type="term" value="C:endoplasmic reticulum-Golgi intermediate compartment membrane"/>
    <property type="evidence" value="ECO:0007669"/>
    <property type="project" value="UniProtKB-SubCell"/>
</dbReference>
<reference evidence="10" key="1">
    <citation type="thesis" date="2020" institute="ProQuest LLC" country="789 East Eisenhower Parkway, Ann Arbor, MI, USA">
        <title>Comparative Genomics and Chromosome Evolution.</title>
        <authorList>
            <person name="Mudd A.B."/>
        </authorList>
    </citation>
    <scope>NUCLEOTIDE SEQUENCE</scope>
    <source>
        <strain evidence="10">HN-11 Male</strain>
        <tissue evidence="10">Kidney and liver</tissue>
    </source>
</reference>
<keyword evidence="7" id="KW-0256">Endoplasmic reticulum</keyword>
<proteinExistence type="inferred from homology"/>
<dbReference type="PANTHER" id="PTHR10984:SF30">
    <property type="entry name" value="ENDOPLASMIC RETICULUM-GOLGI INTERMEDIATE COMPARTMENT PROTEIN 2"/>
    <property type="match status" value="1"/>
</dbReference>
<comment type="subcellular location">
    <subcellularLocation>
        <location evidence="7">Endoplasmic reticulum membrane</location>
        <topology evidence="7">Multi-pass membrane protein</topology>
    </subcellularLocation>
    <subcellularLocation>
        <location evidence="1 7">Endoplasmic reticulum-Golgi intermediate compartment membrane</location>
        <topology evidence="1 7">Multi-pass membrane protein</topology>
    </subcellularLocation>
    <subcellularLocation>
        <location evidence="7">Golgi apparatus membrane</location>
        <topology evidence="7">Multi-pass membrane protein</topology>
    </subcellularLocation>
</comment>
<keyword evidence="7" id="KW-0333">Golgi apparatus</keyword>
<dbReference type="PANTHER" id="PTHR10984">
    <property type="entry name" value="ENDOPLASMIC RETICULUM-GOLGI INTERMEDIATE COMPARTMENT PROTEIN"/>
    <property type="match status" value="1"/>
</dbReference>
<comment type="caution">
    <text evidence="10">The sequence shown here is derived from an EMBL/GenBank/DDBJ whole genome shotgun (WGS) entry which is preliminary data.</text>
</comment>
<dbReference type="GO" id="GO:0006888">
    <property type="term" value="P:endoplasmic reticulum to Golgi vesicle-mediated transport"/>
    <property type="evidence" value="ECO:0007669"/>
    <property type="project" value="UniProtKB-UniRule"/>
</dbReference>
<keyword evidence="11" id="KW-1185">Reference proteome</keyword>
<dbReference type="GO" id="GO:0006890">
    <property type="term" value="P:retrograde vesicle-mediated transport, Golgi to endoplasmic reticulum"/>
    <property type="evidence" value="ECO:0007669"/>
    <property type="project" value="TreeGrafter"/>
</dbReference>
<gene>
    <name evidence="10" type="ORF">GDO78_019341</name>
</gene>
<evidence type="ECO:0000256" key="6">
    <source>
        <dbReference type="ARBA" id="ARBA00023136"/>
    </source>
</evidence>
<name>A0A8J6EJ67_ELECQ</name>
<keyword evidence="4 7" id="KW-0931">ER-Golgi transport</keyword>
<dbReference type="EMBL" id="WNTK01000397">
    <property type="protein sequence ID" value="KAG9469920.1"/>
    <property type="molecule type" value="Genomic_DNA"/>
</dbReference>
<feature type="transmembrane region" description="Helical" evidence="7">
    <location>
        <begin position="36"/>
        <end position="55"/>
    </location>
</feature>